<keyword evidence="8" id="KW-1185">Reference proteome</keyword>
<dbReference type="SUPFAM" id="SSF53649">
    <property type="entry name" value="Alkaline phosphatase-like"/>
    <property type="match status" value="1"/>
</dbReference>
<dbReference type="CDD" id="cd16027">
    <property type="entry name" value="SGSH"/>
    <property type="match status" value="1"/>
</dbReference>
<dbReference type="Gene3D" id="3.40.720.10">
    <property type="entry name" value="Alkaline Phosphatase, subunit A"/>
    <property type="match status" value="1"/>
</dbReference>
<dbReference type="EMBL" id="FOLL01000002">
    <property type="protein sequence ID" value="SFB90536.1"/>
    <property type="molecule type" value="Genomic_DNA"/>
</dbReference>
<organism evidence="7 8">
    <name type="scientific">Parapedobacter composti</name>
    <dbReference type="NCBI Taxonomy" id="623281"/>
    <lineage>
        <taxon>Bacteria</taxon>
        <taxon>Pseudomonadati</taxon>
        <taxon>Bacteroidota</taxon>
        <taxon>Sphingobacteriia</taxon>
        <taxon>Sphingobacteriales</taxon>
        <taxon>Sphingobacteriaceae</taxon>
        <taxon>Parapedobacter</taxon>
    </lineage>
</organism>
<sequence length="492" mass="55820">MADQVKYWLWWILTVLAAGISTNLHGQATKRPNFILFITDDIGWGDIACYGNPTVKTPNIDSLANKGLLFENAYLTASSCSPSRASLITGRYPHNTGAPELHDPLPPGQVMFPQLLKEAGYYTVLSGKNHMGPQVKQAFSLISPGKGPGGEEDWVSIIKTRPRDKPFLAWFASYDAHRDWQFDDKGTAYSPDAVFVPPMLYDGPVTRSDLAGYYHEVSRVDYYLGALMEELERQQLLDHTYVIFMSDNGSPFPRNKTRLYDSGIKTPFIVYGPGVATGRTKALVSTIDVAPTLLELAGMAVDGRIQGQSFRPFLKNGTKKGSRDFVFAEHNWHVFQAHQRMVRYKDWVYIRNAFPEKAAYAAESTRHYPAGNELWDAYDNGLTRKEQEDIFRVPRPPEELYRVTADPHQFHNVVNTKRYRKKLRFLRKVMDQWIDETGDTVPENPTPDRDDIYGNRLPGDWQKGEKPGAAKHAEKITKKGPLRKRDIRAAAY</sequence>
<dbReference type="InterPro" id="IPR017850">
    <property type="entry name" value="Alkaline_phosphatase_core_sf"/>
</dbReference>
<evidence type="ECO:0000256" key="5">
    <source>
        <dbReference type="SAM" id="MobiDB-lite"/>
    </source>
</evidence>
<evidence type="ECO:0000256" key="4">
    <source>
        <dbReference type="ARBA" id="ARBA00022837"/>
    </source>
</evidence>
<dbReference type="OrthoDB" id="975025at2"/>
<feature type="domain" description="Sulfatase N-terminal" evidence="6">
    <location>
        <begin position="154"/>
        <end position="299"/>
    </location>
</feature>
<evidence type="ECO:0000256" key="3">
    <source>
        <dbReference type="ARBA" id="ARBA00022801"/>
    </source>
</evidence>
<dbReference type="GO" id="GO:0046872">
    <property type="term" value="F:metal ion binding"/>
    <property type="evidence" value="ECO:0007669"/>
    <property type="project" value="UniProtKB-KW"/>
</dbReference>
<dbReference type="PROSITE" id="PS00523">
    <property type="entry name" value="SULFATASE_1"/>
    <property type="match status" value="1"/>
</dbReference>
<evidence type="ECO:0000313" key="8">
    <source>
        <dbReference type="Proteomes" id="UP000199577"/>
    </source>
</evidence>
<dbReference type="InterPro" id="IPR024607">
    <property type="entry name" value="Sulfatase_CS"/>
</dbReference>
<keyword evidence="4" id="KW-0106">Calcium</keyword>
<dbReference type="PANTHER" id="PTHR42693">
    <property type="entry name" value="ARYLSULFATASE FAMILY MEMBER"/>
    <property type="match status" value="1"/>
</dbReference>
<protein>
    <submittedName>
        <fullName evidence="7">Arylsulfatase</fullName>
    </submittedName>
</protein>
<evidence type="ECO:0000259" key="6">
    <source>
        <dbReference type="Pfam" id="PF00884"/>
    </source>
</evidence>
<evidence type="ECO:0000256" key="2">
    <source>
        <dbReference type="ARBA" id="ARBA00022723"/>
    </source>
</evidence>
<keyword evidence="3" id="KW-0378">Hydrolase</keyword>
<dbReference type="InterPro" id="IPR050738">
    <property type="entry name" value="Sulfatase"/>
</dbReference>
<evidence type="ECO:0000256" key="1">
    <source>
        <dbReference type="ARBA" id="ARBA00008779"/>
    </source>
</evidence>
<dbReference type="GO" id="GO:0004065">
    <property type="term" value="F:arylsulfatase activity"/>
    <property type="evidence" value="ECO:0007669"/>
    <property type="project" value="TreeGrafter"/>
</dbReference>
<dbReference type="AlphaFoldDB" id="A0A1I1EV38"/>
<keyword evidence="2" id="KW-0479">Metal-binding</keyword>
<feature type="region of interest" description="Disordered" evidence="5">
    <location>
        <begin position="437"/>
        <end position="492"/>
    </location>
</feature>
<dbReference type="PANTHER" id="PTHR42693:SF53">
    <property type="entry name" value="ENDO-4-O-SULFATASE"/>
    <property type="match status" value="1"/>
</dbReference>
<reference evidence="8" key="1">
    <citation type="submission" date="2016-10" db="EMBL/GenBank/DDBJ databases">
        <authorList>
            <person name="Varghese N."/>
            <person name="Submissions S."/>
        </authorList>
    </citation>
    <scope>NUCLEOTIDE SEQUENCE [LARGE SCALE GENOMIC DNA]</scope>
    <source>
        <strain evidence="8">DSM 22900</strain>
    </source>
</reference>
<name>A0A1I1EV38_9SPHI</name>
<feature type="compositionally biased region" description="Basic and acidic residues" evidence="5">
    <location>
        <begin position="462"/>
        <end position="492"/>
    </location>
</feature>
<comment type="similarity">
    <text evidence="1">Belongs to the sulfatase family.</text>
</comment>
<feature type="domain" description="Sulfatase N-terminal" evidence="6">
    <location>
        <begin position="32"/>
        <end position="138"/>
    </location>
</feature>
<dbReference type="InterPro" id="IPR000917">
    <property type="entry name" value="Sulfatase_N"/>
</dbReference>
<dbReference type="STRING" id="623281.SAMN05421747_10217"/>
<proteinExistence type="inferred from homology"/>
<evidence type="ECO:0000313" key="7">
    <source>
        <dbReference type="EMBL" id="SFB90536.1"/>
    </source>
</evidence>
<dbReference type="Proteomes" id="UP000199577">
    <property type="component" value="Unassembled WGS sequence"/>
</dbReference>
<gene>
    <name evidence="7" type="ORF">SAMN05421747_10217</name>
</gene>
<dbReference type="Pfam" id="PF00884">
    <property type="entry name" value="Sulfatase"/>
    <property type="match status" value="2"/>
</dbReference>
<accession>A0A1I1EV38</accession>